<sequence>MKNLRKSLGLFAAAFALCMVFALGAKVNAADVEMQIGNADAGKGQVQTMAIPDFAISYISSDKSQASFSIAYQYGTWTRIGVFDENDRLVAYDDALSYATVTGLQKNKVYYYRAQTVSGEYGTPTSQWSDAKAFSTIDSKKIKFKGVKNQKACTIKVPKVNGVKNYTLYMSTKYDKGFKKVKNIKPGKKIKLTKFKKKSFKIGKRYYIRLQVNTKKGVTCGNYYQGSVYFYRTLKF</sequence>
<feature type="chain" id="PRO_5038513711" evidence="1">
    <location>
        <begin position="30"/>
        <end position="236"/>
    </location>
</feature>
<proteinExistence type="predicted"/>
<dbReference type="EMBL" id="DXBR01000100">
    <property type="protein sequence ID" value="HIZ40445.1"/>
    <property type="molecule type" value="Genomic_DNA"/>
</dbReference>
<dbReference type="AlphaFoldDB" id="A0A9D2J7Y4"/>
<reference evidence="2" key="1">
    <citation type="journal article" date="2021" name="PeerJ">
        <title>Extensive microbial diversity within the chicken gut microbiome revealed by metagenomics and culture.</title>
        <authorList>
            <person name="Gilroy R."/>
            <person name="Ravi A."/>
            <person name="Getino M."/>
            <person name="Pursley I."/>
            <person name="Horton D.L."/>
            <person name="Alikhan N.F."/>
            <person name="Baker D."/>
            <person name="Gharbi K."/>
            <person name="Hall N."/>
            <person name="Watson M."/>
            <person name="Adriaenssens E.M."/>
            <person name="Foster-Nyarko E."/>
            <person name="Jarju S."/>
            <person name="Secka A."/>
            <person name="Antonio M."/>
            <person name="Oren A."/>
            <person name="Chaudhuri R.R."/>
            <person name="La Ragione R."/>
            <person name="Hildebrand F."/>
            <person name="Pallen M.J."/>
        </authorList>
    </citation>
    <scope>NUCLEOTIDE SEQUENCE</scope>
    <source>
        <strain evidence="2">CHK179-28034</strain>
    </source>
</reference>
<dbReference type="Proteomes" id="UP000824049">
    <property type="component" value="Unassembled WGS sequence"/>
</dbReference>
<comment type="caution">
    <text evidence="2">The sequence shown here is derived from an EMBL/GenBank/DDBJ whole genome shotgun (WGS) entry which is preliminary data.</text>
</comment>
<accession>A0A9D2J7Y4</accession>
<name>A0A9D2J7Y4_9FIRM</name>
<keyword evidence="1" id="KW-0732">Signal</keyword>
<evidence type="ECO:0000313" key="2">
    <source>
        <dbReference type="EMBL" id="HIZ40445.1"/>
    </source>
</evidence>
<evidence type="ECO:0000313" key="3">
    <source>
        <dbReference type="Proteomes" id="UP000824049"/>
    </source>
</evidence>
<gene>
    <name evidence="2" type="ORF">H9968_11120</name>
</gene>
<evidence type="ECO:0000256" key="1">
    <source>
        <dbReference type="SAM" id="SignalP"/>
    </source>
</evidence>
<protein>
    <submittedName>
        <fullName evidence="2">Fibronectin type III domain-containing protein</fullName>
    </submittedName>
</protein>
<feature type="signal peptide" evidence="1">
    <location>
        <begin position="1"/>
        <end position="29"/>
    </location>
</feature>
<organism evidence="2 3">
    <name type="scientific">Candidatus Anaerobutyricum stercoris</name>
    <dbReference type="NCBI Taxonomy" id="2838457"/>
    <lineage>
        <taxon>Bacteria</taxon>
        <taxon>Bacillati</taxon>
        <taxon>Bacillota</taxon>
        <taxon>Clostridia</taxon>
        <taxon>Lachnospirales</taxon>
        <taxon>Lachnospiraceae</taxon>
        <taxon>Anaerobutyricum</taxon>
    </lineage>
</organism>
<reference evidence="2" key="2">
    <citation type="submission" date="2021-04" db="EMBL/GenBank/DDBJ databases">
        <authorList>
            <person name="Gilroy R."/>
        </authorList>
    </citation>
    <scope>NUCLEOTIDE SEQUENCE</scope>
    <source>
        <strain evidence="2">CHK179-28034</strain>
    </source>
</reference>